<sequence>MKTNILIKSDRTTPVSVLKTNSELVVNQNISVSTSGTAVIATGTATDRDFYINGNLISASDYAVKFGASGVADSDSIFVVAKTGKVSSTSGGGMQIMSGGLELANHGTIEAKLTTLLVTGASTQIVNNGLTTSSAGTAIKASGKMEVVINNGTIKAAGDTVVLSGASANFTNNGETSSSKAGALVSSGSSATLTNHGTLKSTANTVVSSGTEAKITNDGLISSTKGSAILAKGTLAIVTNNKGTITALKDAVVLTGDAGTVTNNGSITSSAYGISVDADKAIVTNNNTIQAAGGVTADGTDVSVNNTGTITATKAGIAAIDFTGTATSTFENSGLVESTGRAFLGGNGVQKVINTGTIKGSVCLGGGDDFFNGSIGKVTGSVHGGKGNDTYVISSSSTKLVEKAGEGTDLVKSSASYTLRDNFENLALTASGNSSATGNALANQIHGNGGKNAIDGGAGNDTIWGHGGADSLTGGSGSDTFVFAKGDGKDTITDFAATGSSHDILDLTGLSSITDFKDLVKNHMTQQDGYVYIDGLNGDSITLKNVKLAHLHADDFLF</sequence>
<dbReference type="PROSITE" id="PS00330">
    <property type="entry name" value="HEMOLYSIN_CALCIUM"/>
    <property type="match status" value="1"/>
</dbReference>
<dbReference type="InterPro" id="IPR018511">
    <property type="entry name" value="Hemolysin-typ_Ca-bd_CS"/>
</dbReference>
<accession>A0ABU0BMC0</accession>
<keyword evidence="2" id="KW-1185">Reference proteome</keyword>
<dbReference type="RefSeq" id="WP_307228266.1">
    <property type="nucleotide sequence ID" value="NZ_JAUSVF010000001.1"/>
</dbReference>
<dbReference type="Pfam" id="PF00353">
    <property type="entry name" value="HemolysinCabind"/>
    <property type="match status" value="1"/>
</dbReference>
<reference evidence="1 2" key="1">
    <citation type="submission" date="2023-07" db="EMBL/GenBank/DDBJ databases">
        <title>Genomic Encyclopedia of Type Strains, Phase IV (KMG-IV): sequencing the most valuable type-strain genomes for metagenomic binning, comparative biology and taxonomic classification.</title>
        <authorList>
            <person name="Goeker M."/>
        </authorList>
    </citation>
    <scope>NUCLEOTIDE SEQUENCE [LARGE SCALE GENOMIC DNA]</scope>
    <source>
        <strain evidence="1 2">DSM 1112</strain>
    </source>
</reference>
<dbReference type="InterPro" id="IPR001343">
    <property type="entry name" value="Hemolysn_Ca-bd"/>
</dbReference>
<dbReference type="PRINTS" id="PR00313">
    <property type="entry name" value="CABNDNGRPT"/>
</dbReference>
<protein>
    <submittedName>
        <fullName evidence="1">Ca2+-binding RTX toxin-like protein</fullName>
    </submittedName>
</protein>
<dbReference type="SUPFAM" id="SSF51120">
    <property type="entry name" value="beta-Roll"/>
    <property type="match status" value="1"/>
</dbReference>
<dbReference type="Proteomes" id="UP001230207">
    <property type="component" value="Unassembled WGS sequence"/>
</dbReference>
<dbReference type="EMBL" id="JAUSVF010000001">
    <property type="protein sequence ID" value="MDQ0319396.1"/>
    <property type="molecule type" value="Genomic_DNA"/>
</dbReference>
<dbReference type="InterPro" id="IPR011049">
    <property type="entry name" value="Serralysin-like_metalloprot_C"/>
</dbReference>
<organism evidence="1 2">
    <name type="scientific">Pararhizobium capsulatum DSM 1112</name>
    <dbReference type="NCBI Taxonomy" id="1121113"/>
    <lineage>
        <taxon>Bacteria</taxon>
        <taxon>Pseudomonadati</taxon>
        <taxon>Pseudomonadota</taxon>
        <taxon>Alphaproteobacteria</taxon>
        <taxon>Hyphomicrobiales</taxon>
        <taxon>Rhizobiaceae</taxon>
        <taxon>Rhizobium/Agrobacterium group</taxon>
        <taxon>Pararhizobium</taxon>
    </lineage>
</organism>
<proteinExistence type="predicted"/>
<dbReference type="Gene3D" id="2.150.10.10">
    <property type="entry name" value="Serralysin-like metalloprotease, C-terminal"/>
    <property type="match status" value="1"/>
</dbReference>
<name>A0ABU0BMC0_9HYPH</name>
<gene>
    <name evidence="1" type="ORF">QO002_001534</name>
</gene>
<evidence type="ECO:0000313" key="1">
    <source>
        <dbReference type="EMBL" id="MDQ0319396.1"/>
    </source>
</evidence>
<evidence type="ECO:0000313" key="2">
    <source>
        <dbReference type="Proteomes" id="UP001230207"/>
    </source>
</evidence>
<comment type="caution">
    <text evidence="1">The sequence shown here is derived from an EMBL/GenBank/DDBJ whole genome shotgun (WGS) entry which is preliminary data.</text>
</comment>